<dbReference type="AlphaFoldDB" id="A0A840AU64"/>
<comment type="function">
    <text evidence="9">Site-specific tyrosine recombinase, which acts by catalyzing the cutting and rejoining of the recombining DNA molecules. The XerC-XerD complex is essential to convert dimers of the bacterial chromosome into monomers to permit their segregation at cell division. It also contributes to the segregational stability of plasmids.</text>
</comment>
<comment type="similarity">
    <text evidence="9">Belongs to the 'phage' integrase family. XerC subfamily.</text>
</comment>
<dbReference type="PANTHER" id="PTHR30349">
    <property type="entry name" value="PHAGE INTEGRASE-RELATED"/>
    <property type="match status" value="1"/>
</dbReference>
<dbReference type="EMBL" id="JACIDS010000003">
    <property type="protein sequence ID" value="MBB3931876.1"/>
    <property type="molecule type" value="Genomic_DNA"/>
</dbReference>
<evidence type="ECO:0000256" key="4">
    <source>
        <dbReference type="ARBA" id="ARBA00022829"/>
    </source>
</evidence>
<comment type="subunit">
    <text evidence="9">Forms a cyclic heterotetrameric complex composed of two molecules of XerC and two molecules of XerD.</text>
</comment>
<dbReference type="PROSITE" id="PS51898">
    <property type="entry name" value="TYR_RECOMBINASE"/>
    <property type="match status" value="1"/>
</dbReference>
<gene>
    <name evidence="9" type="primary">xerC</name>
    <name evidence="12" type="ORF">GGR25_002926</name>
</gene>
<comment type="subcellular location">
    <subcellularLocation>
        <location evidence="1 9">Cytoplasm</location>
    </subcellularLocation>
</comment>
<dbReference type="InterPro" id="IPR044068">
    <property type="entry name" value="CB"/>
</dbReference>
<evidence type="ECO:0000256" key="6">
    <source>
        <dbReference type="ARBA" id="ARBA00023125"/>
    </source>
</evidence>
<evidence type="ECO:0000313" key="12">
    <source>
        <dbReference type="EMBL" id="MBB3931876.1"/>
    </source>
</evidence>
<name>A0A840AU64_9HYPH</name>
<accession>A0A840AU64</accession>
<evidence type="ECO:0000259" key="11">
    <source>
        <dbReference type="PROSITE" id="PS51900"/>
    </source>
</evidence>
<dbReference type="InterPro" id="IPR050090">
    <property type="entry name" value="Tyrosine_recombinase_XerCD"/>
</dbReference>
<dbReference type="InterPro" id="IPR011010">
    <property type="entry name" value="DNA_brk_join_enz"/>
</dbReference>
<dbReference type="Pfam" id="PF02899">
    <property type="entry name" value="Phage_int_SAM_1"/>
    <property type="match status" value="1"/>
</dbReference>
<feature type="active site" evidence="9">
    <location>
        <position position="262"/>
    </location>
</feature>
<evidence type="ECO:0000256" key="7">
    <source>
        <dbReference type="ARBA" id="ARBA00023172"/>
    </source>
</evidence>
<dbReference type="InterPro" id="IPR002104">
    <property type="entry name" value="Integrase_catalytic"/>
</dbReference>
<dbReference type="InterPro" id="IPR004107">
    <property type="entry name" value="Integrase_SAM-like_N"/>
</dbReference>
<dbReference type="PANTHER" id="PTHR30349:SF90">
    <property type="entry name" value="TYROSINE RECOMBINASE XERD"/>
    <property type="match status" value="1"/>
</dbReference>
<feature type="active site" description="O-(3'-phospho-DNA)-tyrosine intermediate" evidence="9">
    <location>
        <position position="294"/>
    </location>
</feature>
<dbReference type="InterPro" id="IPR010998">
    <property type="entry name" value="Integrase_recombinase_N"/>
</dbReference>
<evidence type="ECO:0000256" key="1">
    <source>
        <dbReference type="ARBA" id="ARBA00004496"/>
    </source>
</evidence>
<feature type="domain" description="Tyr recombinase" evidence="10">
    <location>
        <begin position="123"/>
        <end position="307"/>
    </location>
</feature>
<keyword evidence="7 9" id="KW-0233">DNA recombination</keyword>
<dbReference type="Gene3D" id="1.10.150.130">
    <property type="match status" value="1"/>
</dbReference>
<keyword evidence="2 9" id="KW-0963">Cytoplasm</keyword>
<feature type="active site" evidence="9">
    <location>
        <position position="285"/>
    </location>
</feature>
<dbReference type="SUPFAM" id="SSF47823">
    <property type="entry name" value="lambda integrase-like, N-terminal domain"/>
    <property type="match status" value="1"/>
</dbReference>
<feature type="active site" evidence="9">
    <location>
        <position position="166"/>
    </location>
</feature>
<organism evidence="12 13">
    <name type="scientific">Kaistia hirudinis</name>
    <dbReference type="NCBI Taxonomy" id="1293440"/>
    <lineage>
        <taxon>Bacteria</taxon>
        <taxon>Pseudomonadati</taxon>
        <taxon>Pseudomonadota</taxon>
        <taxon>Alphaproteobacteria</taxon>
        <taxon>Hyphomicrobiales</taxon>
        <taxon>Kaistiaceae</taxon>
        <taxon>Kaistia</taxon>
    </lineage>
</organism>
<dbReference type="HAMAP" id="MF_01808">
    <property type="entry name" value="Recomb_XerC_XerD"/>
    <property type="match status" value="1"/>
</dbReference>
<evidence type="ECO:0000256" key="8">
    <source>
        <dbReference type="ARBA" id="ARBA00023306"/>
    </source>
</evidence>
<keyword evidence="13" id="KW-1185">Reference proteome</keyword>
<dbReference type="RefSeq" id="WP_183399482.1">
    <property type="nucleotide sequence ID" value="NZ_JACIDS010000003.1"/>
</dbReference>
<protein>
    <recommendedName>
        <fullName evidence="9">Tyrosine recombinase XerC</fullName>
    </recommendedName>
</protein>
<dbReference type="GO" id="GO:0003677">
    <property type="term" value="F:DNA binding"/>
    <property type="evidence" value="ECO:0007669"/>
    <property type="project" value="UniProtKB-UniRule"/>
</dbReference>
<dbReference type="SUPFAM" id="SSF56349">
    <property type="entry name" value="DNA breaking-rejoining enzymes"/>
    <property type="match status" value="1"/>
</dbReference>
<feature type="active site" evidence="9">
    <location>
        <position position="191"/>
    </location>
</feature>
<feature type="domain" description="Core-binding (CB)" evidence="11">
    <location>
        <begin position="11"/>
        <end position="102"/>
    </location>
</feature>
<evidence type="ECO:0000313" key="13">
    <source>
        <dbReference type="Proteomes" id="UP000553963"/>
    </source>
</evidence>
<evidence type="ECO:0000256" key="5">
    <source>
        <dbReference type="ARBA" id="ARBA00022908"/>
    </source>
</evidence>
<keyword evidence="6 9" id="KW-0238">DNA-binding</keyword>
<dbReference type="GO" id="GO:0051301">
    <property type="term" value="P:cell division"/>
    <property type="evidence" value="ECO:0007669"/>
    <property type="project" value="UniProtKB-KW"/>
</dbReference>
<dbReference type="GO" id="GO:0009037">
    <property type="term" value="F:tyrosine-based site-specific recombinase activity"/>
    <property type="evidence" value="ECO:0007669"/>
    <property type="project" value="UniProtKB-UniRule"/>
</dbReference>
<dbReference type="Gene3D" id="1.10.443.10">
    <property type="entry name" value="Intergrase catalytic core"/>
    <property type="match status" value="1"/>
</dbReference>
<dbReference type="GO" id="GO:0007059">
    <property type="term" value="P:chromosome segregation"/>
    <property type="evidence" value="ECO:0007669"/>
    <property type="project" value="UniProtKB-UniRule"/>
</dbReference>
<dbReference type="GO" id="GO:0006313">
    <property type="term" value="P:DNA transposition"/>
    <property type="evidence" value="ECO:0007669"/>
    <property type="project" value="UniProtKB-UniRule"/>
</dbReference>
<evidence type="ECO:0000256" key="2">
    <source>
        <dbReference type="ARBA" id="ARBA00022490"/>
    </source>
</evidence>
<comment type="caution">
    <text evidence="12">The sequence shown here is derived from an EMBL/GenBank/DDBJ whole genome shotgun (WGS) entry which is preliminary data.</text>
</comment>
<dbReference type="InterPro" id="IPR023009">
    <property type="entry name" value="Tyrosine_recombinase_XerC/XerD"/>
</dbReference>
<evidence type="ECO:0000259" key="10">
    <source>
        <dbReference type="PROSITE" id="PS51898"/>
    </source>
</evidence>
<keyword evidence="8 9" id="KW-0131">Cell cycle</keyword>
<reference evidence="12 13" key="1">
    <citation type="submission" date="2020-08" db="EMBL/GenBank/DDBJ databases">
        <title>Genomic Encyclopedia of Type Strains, Phase IV (KMG-IV): sequencing the most valuable type-strain genomes for metagenomic binning, comparative biology and taxonomic classification.</title>
        <authorList>
            <person name="Goeker M."/>
        </authorList>
    </citation>
    <scope>NUCLEOTIDE SEQUENCE [LARGE SCALE GENOMIC DNA]</scope>
    <source>
        <strain evidence="12 13">DSM 25966</strain>
    </source>
</reference>
<dbReference type="GO" id="GO:0005737">
    <property type="term" value="C:cytoplasm"/>
    <property type="evidence" value="ECO:0007669"/>
    <property type="project" value="UniProtKB-SubCell"/>
</dbReference>
<dbReference type="PROSITE" id="PS51900">
    <property type="entry name" value="CB"/>
    <property type="match status" value="1"/>
</dbReference>
<evidence type="ECO:0000256" key="3">
    <source>
        <dbReference type="ARBA" id="ARBA00022618"/>
    </source>
</evidence>
<feature type="active site" evidence="9">
    <location>
        <position position="259"/>
    </location>
</feature>
<dbReference type="Proteomes" id="UP000553963">
    <property type="component" value="Unassembled WGS sequence"/>
</dbReference>
<sequence>MTAPVLVIAAPDTLARIEAWEEHLGAERRLSPKTLEAYRRDLDQFLAFLTPHIGNPPKVADLSALRMADIRAFMASRRGEGVGARTLARGLAGIRSFIAFLEREGLANGAAFRAMRTPRQPKTLPRPLSAPDALRVVDEDEQLDEAPWVAARNAAVLALLYGSGLRISEALSLRRAEAPSVEGGVLRVTGKGGKTRLVPVLPVVGEAVADYLRLCPFVLAPDSPLFRGVRGGPLKARLIQLALARLRGALGLPDSATPHALRHSFATHLLANGGDLRAIQELLGHASLSTTQIYTAVDTDRLLAVFEKAHPRAQKAHPQT</sequence>
<keyword evidence="5 9" id="KW-0229">DNA integration</keyword>
<proteinExistence type="inferred from homology"/>
<dbReference type="InterPro" id="IPR013762">
    <property type="entry name" value="Integrase-like_cat_sf"/>
</dbReference>
<dbReference type="Pfam" id="PF00589">
    <property type="entry name" value="Phage_integrase"/>
    <property type="match status" value="1"/>
</dbReference>
<evidence type="ECO:0000256" key="9">
    <source>
        <dbReference type="HAMAP-Rule" id="MF_01808"/>
    </source>
</evidence>
<keyword evidence="3 9" id="KW-0132">Cell division</keyword>
<keyword evidence="4 9" id="KW-0159">Chromosome partition</keyword>